<dbReference type="RefSeq" id="WP_206587178.1">
    <property type="nucleotide sequence ID" value="NZ_JAFKCU010000003.1"/>
</dbReference>
<dbReference type="InterPro" id="IPR018641">
    <property type="entry name" value="Trfase_1_rSAM/seldom-assoc"/>
</dbReference>
<evidence type="ECO:0000313" key="1">
    <source>
        <dbReference type="EMBL" id="MBN7816501.1"/>
    </source>
</evidence>
<reference evidence="1 2" key="1">
    <citation type="submission" date="2021-03" db="EMBL/GenBank/DDBJ databases">
        <title>novel species isolated from a fishpond in China.</title>
        <authorList>
            <person name="Lu H."/>
            <person name="Cai Z."/>
        </authorList>
    </citation>
    <scope>NUCLEOTIDE SEQUENCE [LARGE SCALE GENOMIC DNA]</scope>
    <source>
        <strain evidence="1 2">YJ13C</strain>
    </source>
</reference>
<dbReference type="Gene3D" id="3.90.550.10">
    <property type="entry name" value="Spore Coat Polysaccharide Biosynthesis Protein SpsA, Chain A"/>
    <property type="match status" value="1"/>
</dbReference>
<comment type="caution">
    <text evidence="1">The sequence shown here is derived from an EMBL/GenBank/DDBJ whole genome shotgun (WGS) entry which is preliminary data.</text>
</comment>
<evidence type="ECO:0000313" key="2">
    <source>
        <dbReference type="Proteomes" id="UP000664480"/>
    </source>
</evidence>
<dbReference type="Pfam" id="PF09837">
    <property type="entry name" value="DUF2064"/>
    <property type="match status" value="1"/>
</dbReference>
<sequence length="234" mass="26703">MKHSNSKIALLVYAICPRIQAEKKAVFGSIHFQQSLALFEKLQDRTQRIAQESGLETFWVFDDTQVGKSFGERYSKAFADLFQQGFEQVISVGNDIPGLEVAHILDAKSQLQNSQTILGPAEDGGNYLIALSRSHFEEKSFSQLPWNSNKLHSAIKGLFQNQNGSVFQLEYLIDIDDFNSLTRFKAELKSGEFYRFIIQLLRSILTFFEKGEYFFNDRITSKDNPLRAPPALNF</sequence>
<name>A0ABS3CHC4_9BACT</name>
<dbReference type="EMBL" id="JAFKCU010000003">
    <property type="protein sequence ID" value="MBN7816501.1"/>
    <property type="molecule type" value="Genomic_DNA"/>
</dbReference>
<dbReference type="PANTHER" id="PTHR36529:SF1">
    <property type="entry name" value="GLYCOSYLTRANSFERASE"/>
    <property type="match status" value="1"/>
</dbReference>
<organism evidence="1 2">
    <name type="scientific">Algoriphagus pacificus</name>
    <dbReference type="NCBI Taxonomy" id="2811234"/>
    <lineage>
        <taxon>Bacteria</taxon>
        <taxon>Pseudomonadati</taxon>
        <taxon>Bacteroidota</taxon>
        <taxon>Cytophagia</taxon>
        <taxon>Cytophagales</taxon>
        <taxon>Cyclobacteriaceae</taxon>
        <taxon>Algoriphagus</taxon>
    </lineage>
</organism>
<proteinExistence type="predicted"/>
<accession>A0ABS3CHC4</accession>
<dbReference type="Proteomes" id="UP000664480">
    <property type="component" value="Unassembled WGS sequence"/>
</dbReference>
<gene>
    <name evidence="1" type="ORF">J0A69_13725</name>
</gene>
<dbReference type="PANTHER" id="PTHR36529">
    <property type="entry name" value="SLL1095 PROTEIN"/>
    <property type="match status" value="1"/>
</dbReference>
<protein>
    <submittedName>
        <fullName evidence="1">DUF2064 domain-containing protein</fullName>
    </submittedName>
</protein>
<dbReference type="InterPro" id="IPR029044">
    <property type="entry name" value="Nucleotide-diphossugar_trans"/>
</dbReference>
<keyword evidence="2" id="KW-1185">Reference proteome</keyword>
<dbReference type="SUPFAM" id="SSF53448">
    <property type="entry name" value="Nucleotide-diphospho-sugar transferases"/>
    <property type="match status" value="1"/>
</dbReference>